<evidence type="ECO:0000313" key="7">
    <source>
        <dbReference type="Proteomes" id="UP000231702"/>
    </source>
</evidence>
<evidence type="ECO:0000313" key="5">
    <source>
        <dbReference type="EMBL" id="SNY40477.1"/>
    </source>
</evidence>
<evidence type="ECO:0000256" key="2">
    <source>
        <dbReference type="ARBA" id="ARBA00023002"/>
    </source>
</evidence>
<dbReference type="SUPFAM" id="SSF51735">
    <property type="entry name" value="NAD(P)-binding Rossmann-fold domains"/>
    <property type="match status" value="1"/>
</dbReference>
<name>A0A285HXW4_9RHOB</name>
<protein>
    <submittedName>
        <fullName evidence="4">Short-chain dehydrogenase</fullName>
    </submittedName>
    <submittedName>
        <fullName evidence="5">Uncharacterized oxidoreductase</fullName>
    </submittedName>
</protein>
<gene>
    <name evidence="4" type="ORF">CVM39_06740</name>
    <name evidence="5" type="ORF">SAMN06297129_0734</name>
</gene>
<evidence type="ECO:0000313" key="4">
    <source>
        <dbReference type="EMBL" id="PJE30398.1"/>
    </source>
</evidence>
<keyword evidence="7" id="KW-1185">Reference proteome</keyword>
<dbReference type="EMBL" id="PGTD01000013">
    <property type="protein sequence ID" value="PJE30398.1"/>
    <property type="molecule type" value="Genomic_DNA"/>
</dbReference>
<dbReference type="PRINTS" id="PR00080">
    <property type="entry name" value="SDRFAMILY"/>
</dbReference>
<comment type="similarity">
    <text evidence="1 3">Belongs to the short-chain dehydrogenases/reductases (SDR) family.</text>
</comment>
<reference evidence="4 7" key="2">
    <citation type="journal article" date="2018" name="Int. J. Syst. Evol. Microbiol.">
        <title>Pseudooceanicola lipolyticus sp. nov., a marine alphaproteobacterium, reclassification of Oceanicola flagellatus as Pseudooceanicola flagellatus comb. nov. and emended description of the genus Pseudooceanicola.</title>
        <authorList>
            <person name="Huang M.-M."/>
            <person name="Guo L.-L."/>
            <person name="Wu Y.-H."/>
            <person name="Lai Q.-L."/>
            <person name="Shao Z.-Z."/>
            <person name="Wang C.-S."/>
            <person name="Wu M."/>
            <person name="Xu X.-W."/>
        </authorList>
    </citation>
    <scope>NUCLEOTIDE SEQUENCE [LARGE SCALE GENOMIC DNA]</scope>
    <source>
        <strain evidence="4 7">Ar-45</strain>
    </source>
</reference>
<dbReference type="PANTHER" id="PTHR44196:SF1">
    <property type="entry name" value="DEHYDROGENASE_REDUCTASE SDR FAMILY MEMBER 7B"/>
    <property type="match status" value="1"/>
</dbReference>
<dbReference type="GO" id="GO:0016020">
    <property type="term" value="C:membrane"/>
    <property type="evidence" value="ECO:0007669"/>
    <property type="project" value="TreeGrafter"/>
</dbReference>
<keyword evidence="2" id="KW-0560">Oxidoreductase</keyword>
<dbReference type="Gene3D" id="3.40.50.720">
    <property type="entry name" value="NAD(P)-binding Rossmann-like Domain"/>
    <property type="match status" value="1"/>
</dbReference>
<dbReference type="EMBL" id="OBEA01000001">
    <property type="protein sequence ID" value="SNY40477.1"/>
    <property type="molecule type" value="Genomic_DNA"/>
</dbReference>
<dbReference type="Proteomes" id="UP000231655">
    <property type="component" value="Unassembled WGS sequence"/>
</dbReference>
<organism evidence="5 6">
    <name type="scientific">Pseudooceanicola antarcticus</name>
    <dbReference type="NCBI Taxonomy" id="1247613"/>
    <lineage>
        <taxon>Bacteria</taxon>
        <taxon>Pseudomonadati</taxon>
        <taxon>Pseudomonadota</taxon>
        <taxon>Alphaproteobacteria</taxon>
        <taxon>Rhodobacterales</taxon>
        <taxon>Paracoccaceae</taxon>
        <taxon>Pseudooceanicola</taxon>
    </lineage>
</organism>
<reference evidence="5 6" key="1">
    <citation type="submission" date="2017-09" db="EMBL/GenBank/DDBJ databases">
        <authorList>
            <person name="Ehlers B."/>
            <person name="Leendertz F.H."/>
        </authorList>
    </citation>
    <scope>NUCLEOTIDE SEQUENCE [LARGE SCALE GENOMIC DNA]</scope>
    <source>
        <strain evidence="5 6">CGMCC 1.12662</strain>
    </source>
</reference>
<evidence type="ECO:0000256" key="3">
    <source>
        <dbReference type="RuleBase" id="RU000363"/>
    </source>
</evidence>
<dbReference type="Pfam" id="PF00106">
    <property type="entry name" value="adh_short"/>
    <property type="match status" value="1"/>
</dbReference>
<dbReference type="RefSeq" id="WP_097144491.1">
    <property type="nucleotide sequence ID" value="NZ_OBEA01000001.1"/>
</dbReference>
<sequence>MARTMLVTGATRGVGRALALQLQQTGCRVISVARSLDALPAGVEGLALDLATPDAATRIASWVRTEHPSCAGLINNAAIMVHSLLTEDPQPEQIAREIAINLITPMQLSAQLLPVIAAQEGFICNVTSGLALAPKPDAAAYSASKSGLRAFTRALRDQVRLAALPVQVHEALLPLVDTSLSQGAPAGKMPPKEAARQILAGIRRGEEEIDVGKVRLLRLLLRLAPALAYGIIRRS</sequence>
<proteinExistence type="inferred from homology"/>
<evidence type="ECO:0000256" key="1">
    <source>
        <dbReference type="ARBA" id="ARBA00006484"/>
    </source>
</evidence>
<dbReference type="PRINTS" id="PR00081">
    <property type="entry name" value="GDHRDH"/>
</dbReference>
<dbReference type="AlphaFoldDB" id="A0A285HXW4"/>
<dbReference type="InterPro" id="IPR002347">
    <property type="entry name" value="SDR_fam"/>
</dbReference>
<dbReference type="PANTHER" id="PTHR44196">
    <property type="entry name" value="DEHYDROGENASE/REDUCTASE SDR FAMILY MEMBER 7B"/>
    <property type="match status" value="1"/>
</dbReference>
<dbReference type="InterPro" id="IPR036291">
    <property type="entry name" value="NAD(P)-bd_dom_sf"/>
</dbReference>
<dbReference type="Proteomes" id="UP000231702">
    <property type="component" value="Unassembled WGS sequence"/>
</dbReference>
<evidence type="ECO:0000313" key="6">
    <source>
        <dbReference type="Proteomes" id="UP000231655"/>
    </source>
</evidence>
<dbReference type="InterPro" id="IPR020904">
    <property type="entry name" value="Sc_DH/Rdtase_CS"/>
</dbReference>
<dbReference type="GO" id="GO:0016491">
    <property type="term" value="F:oxidoreductase activity"/>
    <property type="evidence" value="ECO:0007669"/>
    <property type="project" value="UniProtKB-KW"/>
</dbReference>
<accession>A0A285HXW4</accession>
<dbReference type="OrthoDB" id="9810734at2"/>
<dbReference type="PROSITE" id="PS00061">
    <property type="entry name" value="ADH_SHORT"/>
    <property type="match status" value="1"/>
</dbReference>